<dbReference type="PANTHER" id="PTHR35807">
    <property type="entry name" value="TRANSCRIPTIONAL REGULATOR REDD-RELATED"/>
    <property type="match status" value="1"/>
</dbReference>
<dbReference type="SUPFAM" id="SSF52540">
    <property type="entry name" value="P-loop containing nucleoside triphosphate hydrolases"/>
    <property type="match status" value="1"/>
</dbReference>
<protein>
    <submittedName>
        <fullName evidence="9">DNA-binding transcriptional activator of the SARP family</fullName>
    </submittedName>
</protein>
<dbReference type="CDD" id="cd15831">
    <property type="entry name" value="BTAD"/>
    <property type="match status" value="1"/>
</dbReference>
<dbReference type="InterPro" id="IPR011990">
    <property type="entry name" value="TPR-like_helical_dom_sf"/>
</dbReference>
<feature type="region of interest" description="Disordered" evidence="7">
    <location>
        <begin position="253"/>
        <end position="274"/>
    </location>
</feature>
<dbReference type="InterPro" id="IPR051677">
    <property type="entry name" value="AfsR-DnrI-RedD_regulator"/>
</dbReference>
<organism evidence="9 10">
    <name type="scientific">Nonomuraea solani</name>
    <dbReference type="NCBI Taxonomy" id="1144553"/>
    <lineage>
        <taxon>Bacteria</taxon>
        <taxon>Bacillati</taxon>
        <taxon>Actinomycetota</taxon>
        <taxon>Actinomycetes</taxon>
        <taxon>Streptosporangiales</taxon>
        <taxon>Streptosporangiaceae</taxon>
        <taxon>Nonomuraea</taxon>
    </lineage>
</organism>
<keyword evidence="5" id="KW-0802">TPR repeat</keyword>
<keyword evidence="4" id="KW-0804">Transcription</keyword>
<evidence type="ECO:0000313" key="9">
    <source>
        <dbReference type="EMBL" id="SEH01795.1"/>
    </source>
</evidence>
<evidence type="ECO:0000256" key="4">
    <source>
        <dbReference type="ARBA" id="ARBA00023163"/>
    </source>
</evidence>
<evidence type="ECO:0000313" key="10">
    <source>
        <dbReference type="Proteomes" id="UP000236732"/>
    </source>
</evidence>
<dbReference type="AlphaFoldDB" id="A0A1H6EXX3"/>
<comment type="similarity">
    <text evidence="1">Belongs to the AfsR/DnrI/RedD regulatory family.</text>
</comment>
<dbReference type="Proteomes" id="UP000236732">
    <property type="component" value="Unassembled WGS sequence"/>
</dbReference>
<accession>A0A1H6EXX3</accession>
<proteinExistence type="inferred from homology"/>
<sequence length="948" mass="103452">MKDGRDLRFSVLGPLRATHADEPIAISAGKQRVVLATLLLNAGQEISYDELSHRVWYADAPVNARSALYTYVTRLRRVLGDSDEPTLIRTHAQGYVIDVEQDRLDLARFRRLVRHAGQAAGEGDLAGEAELLGQALELWREPVLANVPSEVVHRDDVPRLAEERVRTLERWFEVSLRLGRHDHVVGDLLVAAGAYPLREGLQAQLMLALYRSGRQAEALKAYHGTAMLLRRELGVDPGKELRTLQHAILHDDPELAASPPAETRLTTGPQPPPVPGELPADVAGFVGRATEVERLTELTTRGKRRMAAITGAGGIGKSALALHVAHRVAADFPDGQLYVDLLGSTLGVEPLPPREVLARFLRSLGVTDSAIPSSVEEAAGRFRSLCGGKRVLIVLDNAHSAAQVRPLLPGSATCAVLLTSRRTLGSLTEFGHHELGALPEEEATALLTGLVGADRVGAERAACAEIVRVCAGMPLALQIVAARLHTRASWPIQVIADRLGGEQRRLTELRADDRAVRTSLQVSYEDLRAGASARMFRLLGLLESPDTSVPVAAALAGLPEPEAERILDRLADERLLQTATPGRYRLHDLVRLFARERVTDEEPEDARTRAVQRALHCQLATARTALRLIHPHLQWPAALSPRELVHPGIALNDRRDAREWIRAENGNFVATVRQAMDAPGDGPSLAVALGTAMATFMDYLGLWQAQRELAGLAVTAADRTGDLLNRATAHSKLGWSMIQLGESLDSIPHLQTALAALRELGNDRGEAAQLTNLATAFRHLRRMEEAIDHYRQALAIYDRLGIGLAQGVCLTNLGLVYQRIDRPRDAIETHERAVAILESLEEDETLVSAMGNLAEAYRLGGDTRQAIACFRRVLAIDHQVGSGSYPEAEHLWGLGRALYDAGEHEAAREHWRRSAAVLYDLGHLTAQERLAIESSANPPTPAVIDEQL</sequence>
<dbReference type="InterPro" id="IPR005158">
    <property type="entry name" value="BTAD"/>
</dbReference>
<dbReference type="OrthoDB" id="581105at2"/>
<evidence type="ECO:0000256" key="3">
    <source>
        <dbReference type="ARBA" id="ARBA00023125"/>
    </source>
</evidence>
<dbReference type="InterPro" id="IPR036388">
    <property type="entry name" value="WH-like_DNA-bd_sf"/>
</dbReference>
<dbReference type="InterPro" id="IPR027417">
    <property type="entry name" value="P-loop_NTPase"/>
</dbReference>
<evidence type="ECO:0000256" key="5">
    <source>
        <dbReference type="PROSITE-ProRule" id="PRU00339"/>
    </source>
</evidence>
<dbReference type="SMART" id="SM00028">
    <property type="entry name" value="TPR"/>
    <property type="match status" value="5"/>
</dbReference>
<dbReference type="Gene3D" id="3.40.50.300">
    <property type="entry name" value="P-loop containing nucleotide triphosphate hydrolases"/>
    <property type="match status" value="1"/>
</dbReference>
<evidence type="ECO:0000259" key="8">
    <source>
        <dbReference type="PROSITE" id="PS51755"/>
    </source>
</evidence>
<evidence type="ECO:0000256" key="2">
    <source>
        <dbReference type="ARBA" id="ARBA00023015"/>
    </source>
</evidence>
<evidence type="ECO:0000256" key="1">
    <source>
        <dbReference type="ARBA" id="ARBA00005820"/>
    </source>
</evidence>
<dbReference type="GO" id="GO:0006355">
    <property type="term" value="P:regulation of DNA-templated transcription"/>
    <property type="evidence" value="ECO:0007669"/>
    <property type="project" value="InterPro"/>
</dbReference>
<dbReference type="Pfam" id="PF03704">
    <property type="entry name" value="BTAD"/>
    <property type="match status" value="1"/>
</dbReference>
<name>A0A1H6EXX3_9ACTN</name>
<evidence type="ECO:0000256" key="6">
    <source>
        <dbReference type="PROSITE-ProRule" id="PRU01091"/>
    </source>
</evidence>
<feature type="DNA-binding region" description="OmpR/PhoB-type" evidence="6">
    <location>
        <begin position="1"/>
        <end position="99"/>
    </location>
</feature>
<dbReference type="Pfam" id="PF00486">
    <property type="entry name" value="Trans_reg_C"/>
    <property type="match status" value="1"/>
</dbReference>
<dbReference type="EMBL" id="FNVT01000022">
    <property type="protein sequence ID" value="SEH01795.1"/>
    <property type="molecule type" value="Genomic_DNA"/>
</dbReference>
<dbReference type="SMART" id="SM01043">
    <property type="entry name" value="BTAD"/>
    <property type="match status" value="1"/>
</dbReference>
<dbReference type="PROSITE" id="PS50005">
    <property type="entry name" value="TPR"/>
    <property type="match status" value="1"/>
</dbReference>
<dbReference type="Gene3D" id="1.10.10.10">
    <property type="entry name" value="Winged helix-like DNA-binding domain superfamily/Winged helix DNA-binding domain"/>
    <property type="match status" value="1"/>
</dbReference>
<dbReference type="CDD" id="cd00383">
    <property type="entry name" value="trans_reg_C"/>
    <property type="match status" value="1"/>
</dbReference>
<dbReference type="SUPFAM" id="SSF48452">
    <property type="entry name" value="TPR-like"/>
    <property type="match status" value="2"/>
</dbReference>
<dbReference type="PRINTS" id="PR00364">
    <property type="entry name" value="DISEASERSIST"/>
</dbReference>
<dbReference type="GO" id="GO:0000160">
    <property type="term" value="P:phosphorelay signal transduction system"/>
    <property type="evidence" value="ECO:0007669"/>
    <property type="project" value="InterPro"/>
</dbReference>
<dbReference type="Pfam" id="PF13424">
    <property type="entry name" value="TPR_12"/>
    <property type="match status" value="2"/>
</dbReference>
<dbReference type="GO" id="GO:0003677">
    <property type="term" value="F:DNA binding"/>
    <property type="evidence" value="ECO:0007669"/>
    <property type="project" value="UniProtKB-UniRule"/>
</dbReference>
<reference evidence="9 10" key="1">
    <citation type="submission" date="2016-10" db="EMBL/GenBank/DDBJ databases">
        <authorList>
            <person name="de Groot N.N."/>
        </authorList>
    </citation>
    <scope>NUCLEOTIDE SEQUENCE [LARGE SCALE GENOMIC DNA]</scope>
    <source>
        <strain evidence="9 10">CGMCC 4.7037</strain>
    </source>
</reference>
<feature type="repeat" description="TPR" evidence="5">
    <location>
        <begin position="767"/>
        <end position="800"/>
    </location>
</feature>
<evidence type="ECO:0000256" key="7">
    <source>
        <dbReference type="SAM" id="MobiDB-lite"/>
    </source>
</evidence>
<dbReference type="Gene3D" id="1.25.40.10">
    <property type="entry name" value="Tetratricopeptide repeat domain"/>
    <property type="match status" value="2"/>
</dbReference>
<dbReference type="InterPro" id="IPR016032">
    <property type="entry name" value="Sig_transdc_resp-reg_C-effctor"/>
</dbReference>
<feature type="domain" description="OmpR/PhoB-type" evidence="8">
    <location>
        <begin position="1"/>
        <end position="99"/>
    </location>
</feature>
<dbReference type="PANTHER" id="PTHR35807:SF1">
    <property type="entry name" value="TRANSCRIPTIONAL REGULATOR REDD"/>
    <property type="match status" value="1"/>
</dbReference>
<dbReference type="PROSITE" id="PS51755">
    <property type="entry name" value="OMPR_PHOB"/>
    <property type="match status" value="1"/>
</dbReference>
<dbReference type="SUPFAM" id="SSF46894">
    <property type="entry name" value="C-terminal effector domain of the bipartite response regulators"/>
    <property type="match status" value="1"/>
</dbReference>
<keyword evidence="10" id="KW-1185">Reference proteome</keyword>
<keyword evidence="3 6" id="KW-0238">DNA-binding</keyword>
<dbReference type="SMART" id="SM00862">
    <property type="entry name" value="Trans_reg_C"/>
    <property type="match status" value="1"/>
</dbReference>
<dbReference type="InterPro" id="IPR001867">
    <property type="entry name" value="OmpR/PhoB-type_DNA-bd"/>
</dbReference>
<keyword evidence="2" id="KW-0805">Transcription regulation</keyword>
<gene>
    <name evidence="9" type="ORF">SAMN05444920_12246</name>
</gene>
<dbReference type="InterPro" id="IPR019734">
    <property type="entry name" value="TPR_rpt"/>
</dbReference>
<dbReference type="GO" id="GO:0043531">
    <property type="term" value="F:ADP binding"/>
    <property type="evidence" value="ECO:0007669"/>
    <property type="project" value="InterPro"/>
</dbReference>
<dbReference type="RefSeq" id="WP_160150656.1">
    <property type="nucleotide sequence ID" value="NZ_FNVT01000022.1"/>
</dbReference>